<dbReference type="InterPro" id="IPR036852">
    <property type="entry name" value="Peptidase_S8/S53_dom_sf"/>
</dbReference>
<dbReference type="Gene3D" id="3.40.50.200">
    <property type="entry name" value="Peptidase S8/S53 domain"/>
    <property type="match status" value="1"/>
</dbReference>
<dbReference type="PANTHER" id="PTHR43806:SF11">
    <property type="entry name" value="CEREVISIN-RELATED"/>
    <property type="match status" value="1"/>
</dbReference>
<dbReference type="EMBL" id="DSWI01000011">
    <property type="protein sequence ID" value="HFG19886.1"/>
    <property type="molecule type" value="Genomic_DNA"/>
</dbReference>
<dbReference type="PRINTS" id="PR00723">
    <property type="entry name" value="SUBTILISIN"/>
</dbReference>
<dbReference type="AlphaFoldDB" id="A0A7C3DCA6"/>
<feature type="active site" description="Charge relay system" evidence="5">
    <location>
        <position position="461"/>
    </location>
</feature>
<dbReference type="InterPro" id="IPR013783">
    <property type="entry name" value="Ig-like_fold"/>
</dbReference>
<accession>A0A7C3DCA6</accession>
<reference evidence="9" key="1">
    <citation type="journal article" date="2020" name="mSystems">
        <title>Genome- and Community-Level Interaction Insights into Carbon Utilization and Element Cycling Functions of Hydrothermarchaeota in Hydrothermal Sediment.</title>
        <authorList>
            <person name="Zhou Z."/>
            <person name="Liu Y."/>
            <person name="Xu W."/>
            <person name="Pan J."/>
            <person name="Luo Z.H."/>
            <person name="Li M."/>
        </authorList>
    </citation>
    <scope>NUCLEOTIDE SEQUENCE [LARGE SCALE GENOMIC DNA]</scope>
    <source>
        <strain evidence="9">SpSt-524</strain>
    </source>
</reference>
<dbReference type="SUPFAM" id="SSF52743">
    <property type="entry name" value="Subtilisin-like"/>
    <property type="match status" value="1"/>
</dbReference>
<proteinExistence type="inferred from homology"/>
<keyword evidence="3 5" id="KW-0378">Hydrolase</keyword>
<feature type="signal peptide" evidence="7">
    <location>
        <begin position="1"/>
        <end position="21"/>
    </location>
</feature>
<comment type="caution">
    <text evidence="9">The sequence shown here is derived from an EMBL/GenBank/DDBJ whole genome shotgun (WGS) entry which is preliminary data.</text>
</comment>
<dbReference type="Gene3D" id="2.60.40.10">
    <property type="entry name" value="Immunoglobulins"/>
    <property type="match status" value="2"/>
</dbReference>
<evidence type="ECO:0000256" key="3">
    <source>
        <dbReference type="ARBA" id="ARBA00022801"/>
    </source>
</evidence>
<feature type="domain" description="Peptidase S8/S53" evidence="8">
    <location>
        <begin position="231"/>
        <end position="504"/>
    </location>
</feature>
<feature type="active site" description="Charge relay system" evidence="5">
    <location>
        <position position="280"/>
    </location>
</feature>
<dbReference type="InterPro" id="IPR050131">
    <property type="entry name" value="Peptidase_S8_subtilisin-like"/>
</dbReference>
<comment type="similarity">
    <text evidence="1 5">Belongs to the peptidase S8 family.</text>
</comment>
<evidence type="ECO:0000256" key="5">
    <source>
        <dbReference type="PROSITE-ProRule" id="PRU01240"/>
    </source>
</evidence>
<gene>
    <name evidence="9" type="ORF">ENS82_04080</name>
</gene>
<protein>
    <recommendedName>
        <fullName evidence="8">Peptidase S8/S53 domain-containing protein</fullName>
    </recommendedName>
</protein>
<keyword evidence="4 5" id="KW-0720">Serine protease</keyword>
<keyword evidence="2 5" id="KW-0645">Protease</keyword>
<dbReference type="GO" id="GO:0006508">
    <property type="term" value="P:proteolysis"/>
    <property type="evidence" value="ECO:0007669"/>
    <property type="project" value="UniProtKB-KW"/>
</dbReference>
<feature type="active site" description="Charge relay system" evidence="5">
    <location>
        <position position="238"/>
    </location>
</feature>
<dbReference type="PROSITE" id="PS51257">
    <property type="entry name" value="PROKAR_LIPOPROTEIN"/>
    <property type="match status" value="1"/>
</dbReference>
<dbReference type="GO" id="GO:0005615">
    <property type="term" value="C:extracellular space"/>
    <property type="evidence" value="ECO:0007669"/>
    <property type="project" value="TreeGrafter"/>
</dbReference>
<feature type="chain" id="PRO_5027617585" description="Peptidase S8/S53 domain-containing protein" evidence="7">
    <location>
        <begin position="22"/>
        <end position="814"/>
    </location>
</feature>
<dbReference type="InterPro" id="IPR023828">
    <property type="entry name" value="Peptidase_S8_Ser-AS"/>
</dbReference>
<dbReference type="InterPro" id="IPR015500">
    <property type="entry name" value="Peptidase_S8_subtilisin-rel"/>
</dbReference>
<dbReference type="Pfam" id="PF00082">
    <property type="entry name" value="Peptidase_S8"/>
    <property type="match status" value="1"/>
</dbReference>
<dbReference type="PROSITE" id="PS51892">
    <property type="entry name" value="SUBTILASE"/>
    <property type="match status" value="1"/>
</dbReference>
<evidence type="ECO:0000256" key="7">
    <source>
        <dbReference type="SAM" id="SignalP"/>
    </source>
</evidence>
<evidence type="ECO:0000256" key="2">
    <source>
        <dbReference type="ARBA" id="ARBA00022670"/>
    </source>
</evidence>
<dbReference type="PANTHER" id="PTHR43806">
    <property type="entry name" value="PEPTIDASE S8"/>
    <property type="match status" value="1"/>
</dbReference>
<evidence type="ECO:0000259" key="8">
    <source>
        <dbReference type="Pfam" id="PF00082"/>
    </source>
</evidence>
<organism evidence="9">
    <name type="scientific">Meiothermus ruber</name>
    <dbReference type="NCBI Taxonomy" id="277"/>
    <lineage>
        <taxon>Bacteria</taxon>
        <taxon>Thermotogati</taxon>
        <taxon>Deinococcota</taxon>
        <taxon>Deinococci</taxon>
        <taxon>Thermales</taxon>
        <taxon>Thermaceae</taxon>
        <taxon>Meiothermus</taxon>
    </lineage>
</organism>
<feature type="region of interest" description="Disordered" evidence="6">
    <location>
        <begin position="24"/>
        <end position="51"/>
    </location>
</feature>
<evidence type="ECO:0000256" key="6">
    <source>
        <dbReference type="SAM" id="MobiDB-lite"/>
    </source>
</evidence>
<evidence type="ECO:0000256" key="4">
    <source>
        <dbReference type="ARBA" id="ARBA00022825"/>
    </source>
</evidence>
<evidence type="ECO:0000256" key="1">
    <source>
        <dbReference type="ARBA" id="ARBA00011073"/>
    </source>
</evidence>
<dbReference type="PROSITE" id="PS00138">
    <property type="entry name" value="SUBTILASE_SER"/>
    <property type="match status" value="1"/>
</dbReference>
<keyword evidence="7" id="KW-0732">Signal</keyword>
<evidence type="ECO:0000313" key="9">
    <source>
        <dbReference type="EMBL" id="HFG19886.1"/>
    </source>
</evidence>
<dbReference type="GO" id="GO:0004252">
    <property type="term" value="F:serine-type endopeptidase activity"/>
    <property type="evidence" value="ECO:0007669"/>
    <property type="project" value="UniProtKB-UniRule"/>
</dbReference>
<sequence>MHKLFLAIFIAVLAACQTSQPQQLPLPTVSEDTSLKPAKPSLPPLEDGQPRPLAAVRDAKGNQADFVENELIISTDDSAALNAFLGRWQGVVLKTFDPAPAGLTGMSKQHLVRVKADAADTAKLSADLRTLDKDSRGVLTVSSPAAHKLLAAAAREGASGLSVGVNWVSQGGAFSDRATAEAPSGDTLSGVAYTVNAFNWPHMNSGGVSVQDIGVAEAWRALEAAGKISNRVKIGILDMGFQPDADFPPGWFAISNVPLRSAIGTPNLLSCSGGNDCPWHGTAVAHAAAGVADNNHGAAGSAGPVADLVLVYTSYDHFSAITALSEARIAGAKVINMSYSVPIPAALAWSAIPLEVATRAIRFSGALIFASAGNDGKNVEAEDCFVVCWEETWHVPCESGGVICVGGLAVNSKNRASGSNYSSDDGGDDDGDVEIFAPYTLWVGPDPDNPANHARRISGTSFSSPFAAGVAALIWAAKPSLSAGEVEDILKETAHSSPDPKVKRYVNALAAVRRALGNIPPTVQITTSGTVQIGQVSTLEASVTDFEDPFPCCTITWNSSLEGSLGSGRSVAFNPATLGPRTITVTATDSGGATSTASRTVNVVNTAPTVAINSPFGGQQLFRGVSYTLRGVSYDPNEPNFQLACGQLSWISSVGGDAFPKTGCDVAASFGLNGPRTLTLTGTDSHGGSSSVTVSITVVDPPSNLPPVVNLTSPQNGISIGPDTVVKLAGTAADPEGGAVTLSWDVTTGYNPATGTGSQTLPVTPAANGDWKPSNSINYTSCEVSDTLRLRLKARDPQNNEGFDFIVIKVSRIC</sequence>
<dbReference type="InterPro" id="IPR000209">
    <property type="entry name" value="Peptidase_S8/S53_dom"/>
</dbReference>
<name>A0A7C3DCA6_MEIRU</name>